<dbReference type="GO" id="GO:0008233">
    <property type="term" value="F:peptidase activity"/>
    <property type="evidence" value="ECO:0007669"/>
    <property type="project" value="UniProtKB-KW"/>
</dbReference>
<dbReference type="PANTHER" id="PTHR13604:SF0">
    <property type="entry name" value="ABASIC SITE PROCESSING PROTEIN HMCES"/>
    <property type="match status" value="1"/>
</dbReference>
<evidence type="ECO:0000256" key="3">
    <source>
        <dbReference type="ARBA" id="ARBA00022763"/>
    </source>
</evidence>
<dbReference type="GO" id="GO:0016829">
    <property type="term" value="F:lyase activity"/>
    <property type="evidence" value="ECO:0007669"/>
    <property type="project" value="UniProtKB-KW"/>
</dbReference>
<organism evidence="9 10">
    <name type="scientific">Thermacetogenium phaeum</name>
    <dbReference type="NCBI Taxonomy" id="85874"/>
    <lineage>
        <taxon>Bacteria</taxon>
        <taxon>Bacillati</taxon>
        <taxon>Bacillota</taxon>
        <taxon>Clostridia</taxon>
        <taxon>Thermoanaerobacterales</taxon>
        <taxon>Thermoanaerobacteraceae</taxon>
        <taxon>Thermacetogenium</taxon>
    </lineage>
</organism>
<reference evidence="10" key="1">
    <citation type="journal article" date="2015" name="MBio">
        <title>Genome-Resolved Metagenomic Analysis Reveals Roles for Candidate Phyla and Other Microbial Community Members in Biogeochemical Transformations in Oil Reservoirs.</title>
        <authorList>
            <person name="Hu P."/>
            <person name="Tom L."/>
            <person name="Singh A."/>
            <person name="Thomas B.C."/>
            <person name="Baker B.J."/>
            <person name="Piceno Y.M."/>
            <person name="Andersen G.L."/>
            <person name="Banfield J.F."/>
        </authorList>
    </citation>
    <scope>NUCLEOTIDE SEQUENCE [LARGE SCALE GENOMIC DNA]</scope>
</reference>
<evidence type="ECO:0000256" key="2">
    <source>
        <dbReference type="ARBA" id="ARBA00022670"/>
    </source>
</evidence>
<dbReference type="InterPro" id="IPR003738">
    <property type="entry name" value="SRAP"/>
</dbReference>
<evidence type="ECO:0000256" key="5">
    <source>
        <dbReference type="ARBA" id="ARBA00023124"/>
    </source>
</evidence>
<dbReference type="SUPFAM" id="SSF143081">
    <property type="entry name" value="BB1717-like"/>
    <property type="match status" value="1"/>
</dbReference>
<keyword evidence="5" id="KW-0190">Covalent protein-DNA linkage</keyword>
<comment type="caution">
    <text evidence="9">The sequence shown here is derived from an EMBL/GenBank/DDBJ whole genome shotgun (WGS) entry which is preliminary data.</text>
</comment>
<keyword evidence="7" id="KW-0456">Lyase</keyword>
<dbReference type="AlphaFoldDB" id="A0A101FGN7"/>
<evidence type="ECO:0000256" key="6">
    <source>
        <dbReference type="ARBA" id="ARBA00023125"/>
    </source>
</evidence>
<keyword evidence="2 8" id="KW-0645">Protease</keyword>
<gene>
    <name evidence="9" type="ORF">XD66_0630</name>
</gene>
<comment type="similarity">
    <text evidence="1 8">Belongs to the SOS response-associated peptidase family.</text>
</comment>
<keyword evidence="4 8" id="KW-0378">Hydrolase</keyword>
<dbReference type="PANTHER" id="PTHR13604">
    <property type="entry name" value="DC12-RELATED"/>
    <property type="match status" value="1"/>
</dbReference>
<dbReference type="Proteomes" id="UP000053326">
    <property type="component" value="Unassembled WGS sequence"/>
</dbReference>
<protein>
    <recommendedName>
        <fullName evidence="8">Abasic site processing protein</fullName>
        <ecNumber evidence="8">3.4.-.-</ecNumber>
    </recommendedName>
</protein>
<accession>A0A101FGN7</accession>
<evidence type="ECO:0000256" key="4">
    <source>
        <dbReference type="ARBA" id="ARBA00022801"/>
    </source>
</evidence>
<dbReference type="Pfam" id="PF02586">
    <property type="entry name" value="SRAP"/>
    <property type="match status" value="1"/>
</dbReference>
<keyword evidence="3" id="KW-0227">DNA damage</keyword>
<dbReference type="InterPro" id="IPR036590">
    <property type="entry name" value="SRAP-like"/>
</dbReference>
<proteinExistence type="inferred from homology"/>
<dbReference type="EC" id="3.4.-.-" evidence="8"/>
<dbReference type="EMBL" id="LGFO01000060">
    <property type="protein sequence ID" value="KUK36657.1"/>
    <property type="molecule type" value="Genomic_DNA"/>
</dbReference>
<name>A0A101FGN7_9THEO</name>
<evidence type="ECO:0000256" key="8">
    <source>
        <dbReference type="RuleBase" id="RU364100"/>
    </source>
</evidence>
<sequence length="218" mass="25242">MCGRFSLTVDGEALCRYYRVDVGNIIFEPNSNIAPGQYIPVITGGPRREAFMMRWGLIPRWSREPAKGYRMFNARAETVDRKPAFREPFLKRRCLIPADAFYEWKKVAGRKIPFRIYLPGKRLFSLAGIWDCWVAEDGRRILSCSILTTDSNDYLKDIHDRMPVILADDDYQQTWLEERRITEVKKLLHPYPGEMMAVPYSPESGIMNPARGAFPGQE</sequence>
<evidence type="ECO:0000313" key="9">
    <source>
        <dbReference type="EMBL" id="KUK36657.1"/>
    </source>
</evidence>
<dbReference type="GO" id="GO:0006508">
    <property type="term" value="P:proteolysis"/>
    <property type="evidence" value="ECO:0007669"/>
    <property type="project" value="UniProtKB-KW"/>
</dbReference>
<dbReference type="GO" id="GO:0106300">
    <property type="term" value="P:protein-DNA covalent cross-linking repair"/>
    <property type="evidence" value="ECO:0007669"/>
    <property type="project" value="InterPro"/>
</dbReference>
<evidence type="ECO:0000313" key="10">
    <source>
        <dbReference type="Proteomes" id="UP000053326"/>
    </source>
</evidence>
<dbReference type="GO" id="GO:0003697">
    <property type="term" value="F:single-stranded DNA binding"/>
    <property type="evidence" value="ECO:0007669"/>
    <property type="project" value="InterPro"/>
</dbReference>
<evidence type="ECO:0000256" key="7">
    <source>
        <dbReference type="ARBA" id="ARBA00023239"/>
    </source>
</evidence>
<keyword evidence="6" id="KW-0238">DNA-binding</keyword>
<dbReference type="Gene3D" id="3.90.1680.10">
    <property type="entry name" value="SOS response associated peptidase-like"/>
    <property type="match status" value="1"/>
</dbReference>
<evidence type="ECO:0000256" key="1">
    <source>
        <dbReference type="ARBA" id="ARBA00008136"/>
    </source>
</evidence>